<gene>
    <name evidence="1" type="ORF">HPP92_014947</name>
</gene>
<comment type="caution">
    <text evidence="1">The sequence shown here is derived from an EMBL/GenBank/DDBJ whole genome shotgun (WGS) entry which is preliminary data.</text>
</comment>
<sequence>MLQFELVPKSSFLQIAGLLLSKEHFGLIGAGGQVSAMLLSKVEDLGVMKDSVGSESDAKAPDDESASWVEMINSSKEAYIDSMVCSSSFRAASDCKACLGSLPASASNFNCRMEGDRNPFSFFFLGRGGDHQG</sequence>
<proteinExistence type="predicted"/>
<evidence type="ECO:0000313" key="1">
    <source>
        <dbReference type="EMBL" id="KAG0475261.1"/>
    </source>
</evidence>
<accession>A0A835QQJ3</accession>
<dbReference type="AlphaFoldDB" id="A0A835QQJ3"/>
<evidence type="ECO:0000313" key="2">
    <source>
        <dbReference type="Proteomes" id="UP000639772"/>
    </source>
</evidence>
<dbReference type="EMBL" id="JADCNM010000007">
    <property type="protein sequence ID" value="KAG0475261.1"/>
    <property type="molecule type" value="Genomic_DNA"/>
</dbReference>
<reference evidence="1 2" key="1">
    <citation type="journal article" date="2020" name="Nat. Food">
        <title>A phased Vanilla planifolia genome enables genetic improvement of flavour and production.</title>
        <authorList>
            <person name="Hasing T."/>
            <person name="Tang H."/>
            <person name="Brym M."/>
            <person name="Khazi F."/>
            <person name="Huang T."/>
            <person name="Chambers A.H."/>
        </authorList>
    </citation>
    <scope>NUCLEOTIDE SEQUENCE [LARGE SCALE GENOMIC DNA]</scope>
    <source>
        <tissue evidence="1">Leaf</tissue>
    </source>
</reference>
<organism evidence="1 2">
    <name type="scientific">Vanilla planifolia</name>
    <name type="common">Vanilla</name>
    <dbReference type="NCBI Taxonomy" id="51239"/>
    <lineage>
        <taxon>Eukaryota</taxon>
        <taxon>Viridiplantae</taxon>
        <taxon>Streptophyta</taxon>
        <taxon>Embryophyta</taxon>
        <taxon>Tracheophyta</taxon>
        <taxon>Spermatophyta</taxon>
        <taxon>Magnoliopsida</taxon>
        <taxon>Liliopsida</taxon>
        <taxon>Asparagales</taxon>
        <taxon>Orchidaceae</taxon>
        <taxon>Vanilloideae</taxon>
        <taxon>Vanilleae</taxon>
        <taxon>Vanilla</taxon>
    </lineage>
</organism>
<dbReference type="Proteomes" id="UP000639772">
    <property type="component" value="Chromosome 7"/>
</dbReference>
<protein>
    <submittedName>
        <fullName evidence="1">Uncharacterized protein</fullName>
    </submittedName>
</protein>
<name>A0A835QQJ3_VANPL</name>